<dbReference type="SUPFAM" id="SSF110857">
    <property type="entry name" value="Gamma-glutamyl cyclotransferase-like"/>
    <property type="match status" value="1"/>
</dbReference>
<comment type="caution">
    <text evidence="2">The sequence shown here is derived from an EMBL/GenBank/DDBJ whole genome shotgun (WGS) entry which is preliminary data.</text>
</comment>
<sequence length="135" mass="14816">MKEDDFKVRMFVNGQALAGGSINFALEGAAFLGRVRTAGKYRFYSVRDEFPGLLSVLNGGQKIPGELYEVSYAQLRESLLPNEPAELELTVIELEDGSGSLSMCLREPAVRLPAIVDITASGGWLAYLESRQSKR</sequence>
<dbReference type="InterPro" id="IPR013024">
    <property type="entry name" value="GGCT-like"/>
</dbReference>
<accession>A0A0F9U1B3</accession>
<dbReference type="InterPro" id="IPR036568">
    <property type="entry name" value="GGCT-like_sf"/>
</dbReference>
<dbReference type="AlphaFoldDB" id="A0A0F9U1B3"/>
<dbReference type="Pfam" id="PF21986">
    <property type="entry name" value="AH_C"/>
    <property type="match status" value="1"/>
</dbReference>
<gene>
    <name evidence="2" type="ORF">LCGC14_0662980</name>
</gene>
<reference evidence="2" key="1">
    <citation type="journal article" date="2015" name="Nature">
        <title>Complex archaea that bridge the gap between prokaryotes and eukaryotes.</title>
        <authorList>
            <person name="Spang A."/>
            <person name="Saw J.H."/>
            <person name="Jorgensen S.L."/>
            <person name="Zaremba-Niedzwiedzka K."/>
            <person name="Martijn J."/>
            <person name="Lind A.E."/>
            <person name="van Eijk R."/>
            <person name="Schleper C."/>
            <person name="Guy L."/>
            <person name="Ettema T.J."/>
        </authorList>
    </citation>
    <scope>NUCLEOTIDE SEQUENCE</scope>
</reference>
<dbReference type="Gene3D" id="3.10.490.10">
    <property type="entry name" value="Gamma-glutamyl cyclotransferase-like"/>
    <property type="match status" value="1"/>
</dbReference>
<evidence type="ECO:0000313" key="2">
    <source>
        <dbReference type="EMBL" id="KKN47423.1"/>
    </source>
</evidence>
<feature type="domain" description="Allophanate hydrolase C-terminal" evidence="1">
    <location>
        <begin position="8"/>
        <end position="129"/>
    </location>
</feature>
<dbReference type="InterPro" id="IPR053844">
    <property type="entry name" value="AH_C"/>
</dbReference>
<protein>
    <recommendedName>
        <fullName evidence="1">Allophanate hydrolase C-terminal domain-containing protein</fullName>
    </recommendedName>
</protein>
<evidence type="ECO:0000259" key="1">
    <source>
        <dbReference type="Pfam" id="PF21986"/>
    </source>
</evidence>
<proteinExistence type="predicted"/>
<dbReference type="CDD" id="cd06661">
    <property type="entry name" value="GGCT_like"/>
    <property type="match status" value="1"/>
</dbReference>
<dbReference type="EMBL" id="LAZR01001277">
    <property type="protein sequence ID" value="KKN47423.1"/>
    <property type="molecule type" value="Genomic_DNA"/>
</dbReference>
<organism evidence="2">
    <name type="scientific">marine sediment metagenome</name>
    <dbReference type="NCBI Taxonomy" id="412755"/>
    <lineage>
        <taxon>unclassified sequences</taxon>
        <taxon>metagenomes</taxon>
        <taxon>ecological metagenomes</taxon>
    </lineage>
</organism>
<name>A0A0F9U1B3_9ZZZZ</name>